<feature type="region of interest" description="Disordered" evidence="1">
    <location>
        <begin position="14"/>
        <end position="39"/>
    </location>
</feature>
<comment type="caution">
    <text evidence="2">The sequence shown here is derived from an EMBL/GenBank/DDBJ whole genome shotgun (WGS) entry which is preliminary data.</text>
</comment>
<evidence type="ECO:0000313" key="3">
    <source>
        <dbReference type="Proteomes" id="UP000474159"/>
    </source>
</evidence>
<accession>A0A6L3SX50</accession>
<evidence type="ECO:0000256" key="1">
    <source>
        <dbReference type="SAM" id="MobiDB-lite"/>
    </source>
</evidence>
<dbReference type="RefSeq" id="WP_151002478.1">
    <property type="nucleotide sequence ID" value="NZ_BPQY01000532.1"/>
</dbReference>
<dbReference type="EMBL" id="VZZK01000027">
    <property type="protein sequence ID" value="KAB1076740.1"/>
    <property type="molecule type" value="Genomic_DNA"/>
</dbReference>
<gene>
    <name evidence="2" type="ORF">F6X53_21865</name>
</gene>
<dbReference type="Proteomes" id="UP000474159">
    <property type="component" value="Unassembled WGS sequence"/>
</dbReference>
<organism evidence="2 3">
    <name type="scientific">Methylobacterium soli</name>
    <dbReference type="NCBI Taxonomy" id="553447"/>
    <lineage>
        <taxon>Bacteria</taxon>
        <taxon>Pseudomonadati</taxon>
        <taxon>Pseudomonadota</taxon>
        <taxon>Alphaproteobacteria</taxon>
        <taxon>Hyphomicrobiales</taxon>
        <taxon>Methylobacteriaceae</taxon>
        <taxon>Methylobacterium</taxon>
    </lineage>
</organism>
<proteinExistence type="predicted"/>
<protein>
    <submittedName>
        <fullName evidence="2">Uncharacterized protein</fullName>
    </submittedName>
</protein>
<sequence length="106" mass="11482">MAIRKSTLALTAADKPGRAPLATRRARGASGDHRRRIRPRDHRELEALLRGIDDADDALGAEEAFASASLIDCGFDDLDGDGDLSRLASGLNPARAYHDEDGVDRW</sequence>
<evidence type="ECO:0000313" key="2">
    <source>
        <dbReference type="EMBL" id="KAB1076740.1"/>
    </source>
</evidence>
<reference evidence="2 3" key="1">
    <citation type="submission" date="2019-09" db="EMBL/GenBank/DDBJ databases">
        <title>YIM 48816 draft genome.</title>
        <authorList>
            <person name="Jiang L."/>
        </authorList>
    </citation>
    <scope>NUCLEOTIDE SEQUENCE [LARGE SCALE GENOMIC DNA]</scope>
    <source>
        <strain evidence="2 3">YIM 48816</strain>
    </source>
</reference>
<name>A0A6L3SX50_9HYPH</name>
<keyword evidence="3" id="KW-1185">Reference proteome</keyword>
<dbReference type="AlphaFoldDB" id="A0A6L3SX50"/>